<dbReference type="PANTHER" id="PTHR12599">
    <property type="entry name" value="PTERIN-4-ALPHA-CARBINOLAMINE DEHYDRATASE"/>
    <property type="match status" value="1"/>
</dbReference>
<evidence type="ECO:0000256" key="3">
    <source>
        <dbReference type="ARBA" id="ARBA00013252"/>
    </source>
</evidence>
<dbReference type="SUPFAM" id="SSF55248">
    <property type="entry name" value="PCD-like"/>
    <property type="match status" value="1"/>
</dbReference>
<dbReference type="EMBL" id="CADCVV010000124">
    <property type="protein sequence ID" value="CAA9505647.1"/>
    <property type="molecule type" value="Genomic_DNA"/>
</dbReference>
<dbReference type="Pfam" id="PF01329">
    <property type="entry name" value="Pterin_4a"/>
    <property type="match status" value="1"/>
</dbReference>
<evidence type="ECO:0000313" key="6">
    <source>
        <dbReference type="EMBL" id="CAA9505647.1"/>
    </source>
</evidence>
<comment type="catalytic activity">
    <reaction evidence="1">
        <text>(4aS,6R)-4a-hydroxy-L-erythro-5,6,7,8-tetrahydrobiopterin = (6R)-L-erythro-6,7-dihydrobiopterin + H2O</text>
        <dbReference type="Rhea" id="RHEA:11920"/>
        <dbReference type="ChEBI" id="CHEBI:15377"/>
        <dbReference type="ChEBI" id="CHEBI:15642"/>
        <dbReference type="ChEBI" id="CHEBI:43120"/>
        <dbReference type="EC" id="4.2.1.96"/>
    </reaction>
</comment>
<dbReference type="NCBIfam" id="NF002017">
    <property type="entry name" value="PRK00823.1-2"/>
    <property type="match status" value="1"/>
</dbReference>
<dbReference type="InterPro" id="IPR036428">
    <property type="entry name" value="PCD_sf"/>
</dbReference>
<sequence length="89" mass="9904">MAADEIHQRLQDVEGWERSGNSIRKHFKLDDFAGSVRFVDSLVEPAEEMGHHPDLEISWNTVTVKLSTHSEGGLTEADFDLAGRIDALA</sequence>
<dbReference type="CDD" id="cd00488">
    <property type="entry name" value="PCD_DCoH"/>
    <property type="match status" value="1"/>
</dbReference>
<evidence type="ECO:0000256" key="4">
    <source>
        <dbReference type="ARBA" id="ARBA00021735"/>
    </source>
</evidence>
<comment type="similarity">
    <text evidence="2">Belongs to the pterin-4-alpha-carbinolamine dehydratase family.</text>
</comment>
<dbReference type="AlphaFoldDB" id="A0A6J4SUQ1"/>
<organism evidence="6">
    <name type="scientific">uncultured Solirubrobacterales bacterium</name>
    <dbReference type="NCBI Taxonomy" id="768556"/>
    <lineage>
        <taxon>Bacteria</taxon>
        <taxon>Bacillati</taxon>
        <taxon>Actinomycetota</taxon>
        <taxon>Thermoleophilia</taxon>
        <taxon>Solirubrobacterales</taxon>
        <taxon>environmental samples</taxon>
    </lineage>
</organism>
<dbReference type="Gene3D" id="3.30.1360.20">
    <property type="entry name" value="Transcriptional coactivator/pterin dehydratase"/>
    <property type="match status" value="1"/>
</dbReference>
<dbReference type="PANTHER" id="PTHR12599:SF0">
    <property type="entry name" value="PTERIN-4-ALPHA-CARBINOLAMINE DEHYDRATASE"/>
    <property type="match status" value="1"/>
</dbReference>
<protein>
    <recommendedName>
        <fullName evidence="4">Putative pterin-4-alpha-carbinolamine dehydratase</fullName>
        <ecNumber evidence="3">4.2.1.96</ecNumber>
    </recommendedName>
</protein>
<dbReference type="InterPro" id="IPR001533">
    <property type="entry name" value="Pterin_deHydtase"/>
</dbReference>
<evidence type="ECO:0000256" key="2">
    <source>
        <dbReference type="ARBA" id="ARBA00006472"/>
    </source>
</evidence>
<evidence type="ECO:0000256" key="1">
    <source>
        <dbReference type="ARBA" id="ARBA00001554"/>
    </source>
</evidence>
<dbReference type="EC" id="4.2.1.96" evidence="3"/>
<gene>
    <name evidence="6" type="ORF">AVDCRST_MAG17-1660</name>
</gene>
<name>A0A6J4SUQ1_9ACTN</name>
<proteinExistence type="inferred from homology"/>
<keyword evidence="5 6" id="KW-0456">Lyase</keyword>
<evidence type="ECO:0000256" key="5">
    <source>
        <dbReference type="ARBA" id="ARBA00023239"/>
    </source>
</evidence>
<accession>A0A6J4SUQ1</accession>
<dbReference type="GO" id="GO:0008124">
    <property type="term" value="F:4-alpha-hydroxytetrahydrobiopterin dehydratase activity"/>
    <property type="evidence" value="ECO:0007669"/>
    <property type="project" value="UniProtKB-EC"/>
</dbReference>
<dbReference type="GO" id="GO:0006729">
    <property type="term" value="P:tetrahydrobiopterin biosynthetic process"/>
    <property type="evidence" value="ECO:0007669"/>
    <property type="project" value="InterPro"/>
</dbReference>
<reference evidence="6" key="1">
    <citation type="submission" date="2020-02" db="EMBL/GenBank/DDBJ databases">
        <authorList>
            <person name="Meier V. D."/>
        </authorList>
    </citation>
    <scope>NUCLEOTIDE SEQUENCE</scope>
    <source>
        <strain evidence="6">AVDCRST_MAG17</strain>
    </source>
</reference>